<evidence type="ECO:0000313" key="4">
    <source>
        <dbReference type="EMBL" id="EXI69303.1"/>
    </source>
</evidence>
<dbReference type="Gene3D" id="2.20.25.10">
    <property type="match status" value="1"/>
</dbReference>
<evidence type="ECO:0000256" key="2">
    <source>
        <dbReference type="ARBA" id="ARBA00061381"/>
    </source>
</evidence>
<name>A0A011MHC2_9PROT</name>
<dbReference type="PANTHER" id="PTHR33505">
    <property type="entry name" value="ZGC:162634"/>
    <property type="match status" value="1"/>
</dbReference>
<dbReference type="Pfam" id="PF03966">
    <property type="entry name" value="Trm112p"/>
    <property type="match status" value="1"/>
</dbReference>
<comment type="similarity">
    <text evidence="2">In the C-terminal section; belongs to the UPF0434 family.</text>
</comment>
<dbReference type="PATRIC" id="fig|1454001.3.peg.475"/>
<evidence type="ECO:0000256" key="1">
    <source>
        <dbReference type="ARBA" id="ARBA00061313"/>
    </source>
</evidence>
<sequence length="58" mass="6528">MDARLLDILVCPVCKANLEYRKADAELLCKPCRLAFPVRDGIPIMLADEARPLRSDEV</sequence>
<dbReference type="SUPFAM" id="SSF158997">
    <property type="entry name" value="Trm112p-like"/>
    <property type="match status" value="1"/>
</dbReference>
<reference evidence="4" key="1">
    <citation type="submission" date="2014-02" db="EMBL/GenBank/DDBJ databases">
        <title>Expanding our view of genomic diversity in Candidatus Accumulibacter clades.</title>
        <authorList>
            <person name="Skennerton C.T."/>
            <person name="Barr J.J."/>
            <person name="Slater F.R."/>
            <person name="Bond P.L."/>
            <person name="Tyson G.W."/>
        </authorList>
    </citation>
    <scope>NUCLEOTIDE SEQUENCE [LARGE SCALE GENOMIC DNA]</scope>
</reference>
<keyword evidence="5" id="KW-1185">Reference proteome</keyword>
<dbReference type="PANTHER" id="PTHR33505:SF4">
    <property type="entry name" value="PROTEIN PREY, MITOCHONDRIAL"/>
    <property type="match status" value="1"/>
</dbReference>
<dbReference type="HAMAP" id="MF_01187">
    <property type="entry name" value="UPF0434"/>
    <property type="match status" value="1"/>
</dbReference>
<dbReference type="Proteomes" id="UP000020218">
    <property type="component" value="Unassembled WGS sequence"/>
</dbReference>
<dbReference type="FunFam" id="2.20.25.10:FF:000002">
    <property type="entry name" value="UPF0434 protein YcaR"/>
    <property type="match status" value="1"/>
</dbReference>
<dbReference type="EMBL" id="JFAX01000002">
    <property type="protein sequence ID" value="EXI69303.1"/>
    <property type="molecule type" value="Genomic_DNA"/>
</dbReference>
<dbReference type="STRING" id="1454001.AW08_00512"/>
<comment type="similarity">
    <text evidence="1">In the N-terminal section; belongs to the LpxK family.</text>
</comment>
<evidence type="ECO:0000313" key="5">
    <source>
        <dbReference type="Proteomes" id="UP000020218"/>
    </source>
</evidence>
<evidence type="ECO:0000256" key="3">
    <source>
        <dbReference type="HAMAP-Rule" id="MF_01187"/>
    </source>
</evidence>
<proteinExistence type="inferred from homology"/>
<dbReference type="AlphaFoldDB" id="A0A011MHC2"/>
<accession>A0A011MHC2</accession>
<dbReference type="InterPro" id="IPR005651">
    <property type="entry name" value="Trm112-like"/>
</dbReference>
<organism evidence="4 5">
    <name type="scientific">Candidatus Accumulibacter adjunctus</name>
    <dbReference type="NCBI Taxonomy" id="1454001"/>
    <lineage>
        <taxon>Bacteria</taxon>
        <taxon>Pseudomonadati</taxon>
        <taxon>Pseudomonadota</taxon>
        <taxon>Betaproteobacteria</taxon>
        <taxon>Candidatus Accumulibacter</taxon>
    </lineage>
</organism>
<protein>
    <recommendedName>
        <fullName evidence="3">UPF0434 protein AW08_00512</fullName>
    </recommendedName>
</protein>
<comment type="similarity">
    <text evidence="3">Belongs to the UPF0434 family.</text>
</comment>
<dbReference type="GO" id="GO:0005829">
    <property type="term" value="C:cytosol"/>
    <property type="evidence" value="ECO:0007669"/>
    <property type="project" value="TreeGrafter"/>
</dbReference>
<comment type="caution">
    <text evidence="4">The sequence shown here is derived from an EMBL/GenBank/DDBJ whole genome shotgun (WGS) entry which is preliminary data.</text>
</comment>
<gene>
    <name evidence="4" type="ORF">AW08_00512</name>
</gene>